<sequence length="214" mass="24627">MGAKEILLKICEANARDELENVLKEAFEEKDDVKLLKKRALLCEYCADVLQDIGYAEDTLDEILSVVAYKNLDYKMESFRHVLSTAQKNLVRSVFAHYEMKNEFFKDKNLDEVIEVVYEIEEDLKREDVDDAQKTALLEICKICKDAKEESKITGVSAAKKLHTLIIGKFALYANVLSSIKSKSLKEKLLKLYRAAEIANTFFELKEKIINFLQ</sequence>
<reference evidence="1" key="1">
    <citation type="journal article" date="2021" name="Proc. Natl. Acad. Sci. U.S.A.">
        <title>A Catalog of Tens of Thousands of Viruses from Human Metagenomes Reveals Hidden Associations with Chronic Diseases.</title>
        <authorList>
            <person name="Tisza M.J."/>
            <person name="Buck C.B."/>
        </authorList>
    </citation>
    <scope>NUCLEOTIDE SEQUENCE</scope>
    <source>
        <strain evidence="1">CtDvB7</strain>
    </source>
</reference>
<organism evidence="1">
    <name type="scientific">Myoviridae sp. ctDvB7</name>
    <dbReference type="NCBI Taxonomy" id="2825057"/>
    <lineage>
        <taxon>Viruses</taxon>
        <taxon>Duplodnaviria</taxon>
        <taxon>Heunggongvirae</taxon>
        <taxon>Uroviricota</taxon>
        <taxon>Caudoviricetes</taxon>
    </lineage>
</organism>
<proteinExistence type="predicted"/>
<protein>
    <submittedName>
        <fullName evidence="1">Uncharacterized protein</fullName>
    </submittedName>
</protein>
<dbReference type="EMBL" id="BK016075">
    <property type="protein sequence ID" value="DAF92872.1"/>
    <property type="molecule type" value="Genomic_DNA"/>
</dbReference>
<evidence type="ECO:0000313" key="1">
    <source>
        <dbReference type="EMBL" id="DAF92872.1"/>
    </source>
</evidence>
<name>A0A8S5UEH3_9CAUD</name>
<accession>A0A8S5UEH3</accession>